<dbReference type="PROSITE" id="PS50041">
    <property type="entry name" value="C_TYPE_LECTIN_2"/>
    <property type="match status" value="1"/>
</dbReference>
<dbReference type="SMART" id="SM00034">
    <property type="entry name" value="CLECT"/>
    <property type="match status" value="1"/>
</dbReference>
<dbReference type="CDD" id="cd03593">
    <property type="entry name" value="CLECT_NK_receptors_like"/>
    <property type="match status" value="1"/>
</dbReference>
<dbReference type="Gene3D" id="3.10.100.10">
    <property type="entry name" value="Mannose-Binding Protein A, subunit A"/>
    <property type="match status" value="1"/>
</dbReference>
<feature type="domain" description="C-type lectin" evidence="3">
    <location>
        <begin position="45"/>
        <end position="142"/>
    </location>
</feature>
<dbReference type="SUPFAM" id="SSF56436">
    <property type="entry name" value="C-type lectin-like"/>
    <property type="match status" value="1"/>
</dbReference>
<dbReference type="InterPro" id="IPR016187">
    <property type="entry name" value="CTDL_fold"/>
</dbReference>
<protein>
    <recommendedName>
        <fullName evidence="3">C-type lectin domain-containing protein</fullName>
    </recommendedName>
</protein>
<reference evidence="4" key="1">
    <citation type="submission" date="2025-08" db="UniProtKB">
        <authorList>
            <consortium name="Ensembl"/>
        </authorList>
    </citation>
    <scope>IDENTIFICATION</scope>
</reference>
<dbReference type="Ensembl" id="ENSMCST00000020449.1">
    <property type="protein sequence ID" value="ENSMCSP00000019936.1"/>
    <property type="gene ID" value="ENSMCSG00000013988.1"/>
</dbReference>
<comment type="subcellular location">
    <subcellularLocation>
        <location evidence="1">Cell membrane</location>
        <topology evidence="1">Single-pass type II membrane protein</topology>
    </subcellularLocation>
</comment>
<organism evidence="4 5">
    <name type="scientific">Malurus cyaneus samueli</name>
    <dbReference type="NCBI Taxonomy" id="2593467"/>
    <lineage>
        <taxon>Eukaryota</taxon>
        <taxon>Metazoa</taxon>
        <taxon>Chordata</taxon>
        <taxon>Craniata</taxon>
        <taxon>Vertebrata</taxon>
        <taxon>Euteleostomi</taxon>
        <taxon>Archelosauria</taxon>
        <taxon>Archosauria</taxon>
        <taxon>Dinosauria</taxon>
        <taxon>Saurischia</taxon>
        <taxon>Theropoda</taxon>
        <taxon>Coelurosauria</taxon>
        <taxon>Aves</taxon>
        <taxon>Neognathae</taxon>
        <taxon>Neoaves</taxon>
        <taxon>Telluraves</taxon>
        <taxon>Australaves</taxon>
        <taxon>Passeriformes</taxon>
        <taxon>Meliphagoidea</taxon>
        <taxon>Maluridae</taxon>
        <taxon>Malurus</taxon>
    </lineage>
</organism>
<dbReference type="Proteomes" id="UP000694560">
    <property type="component" value="Unplaced"/>
</dbReference>
<keyword evidence="5" id="KW-1185">Reference proteome</keyword>
<dbReference type="OrthoDB" id="8935730at2759"/>
<evidence type="ECO:0000256" key="2">
    <source>
        <dbReference type="ARBA" id="ARBA00022734"/>
    </source>
</evidence>
<evidence type="ECO:0000313" key="4">
    <source>
        <dbReference type="Ensembl" id="ENSMCSP00000019936.1"/>
    </source>
</evidence>
<keyword evidence="2" id="KW-0430">Lectin</keyword>
<dbReference type="InterPro" id="IPR033992">
    <property type="entry name" value="NKR-like_CTLD"/>
</dbReference>
<dbReference type="GO" id="GO:0005886">
    <property type="term" value="C:plasma membrane"/>
    <property type="evidence" value="ECO:0007669"/>
    <property type="project" value="UniProtKB-SubCell"/>
</dbReference>
<dbReference type="PANTHER" id="PTHR45710">
    <property type="entry name" value="C-TYPE LECTIN DOMAIN-CONTAINING PROTEIN 180"/>
    <property type="match status" value="1"/>
</dbReference>
<evidence type="ECO:0000313" key="5">
    <source>
        <dbReference type="Proteomes" id="UP000694560"/>
    </source>
</evidence>
<dbReference type="InterPro" id="IPR001304">
    <property type="entry name" value="C-type_lectin-like"/>
</dbReference>
<dbReference type="InterPro" id="IPR050828">
    <property type="entry name" value="C-type_lectin/matrix_domain"/>
</dbReference>
<name>A0A8C5UC73_9PASS</name>
<accession>A0A8C5UC73</accession>
<evidence type="ECO:0000256" key="1">
    <source>
        <dbReference type="ARBA" id="ARBA00004401"/>
    </source>
</evidence>
<dbReference type="AlphaFoldDB" id="A0A8C5UC73"/>
<evidence type="ECO:0000259" key="3">
    <source>
        <dbReference type="PROSITE" id="PS50041"/>
    </source>
</evidence>
<proteinExistence type="predicted"/>
<dbReference type="Pfam" id="PF00059">
    <property type="entry name" value="Lectin_C"/>
    <property type="match status" value="1"/>
</dbReference>
<sequence>EYKFKETNHNRKIIDFCLFPVNPSSAKSFAVCAPLEPCPAGWLYFQRKCYYLSENEAAWNSSQSLCSSHNASLLVIETRQELVRDTQDPWIGLYKRNEEFFWVDGKALDHEFAVKGSGSCAYLEPRGVSASGCYLTRRWVTVRRAQHP</sequence>
<dbReference type="GO" id="GO:0030246">
    <property type="term" value="F:carbohydrate binding"/>
    <property type="evidence" value="ECO:0007669"/>
    <property type="project" value="UniProtKB-KW"/>
</dbReference>
<dbReference type="PANTHER" id="PTHR45710:SF8">
    <property type="entry name" value="RERATING FAMILY MEMBER 4"/>
    <property type="match status" value="1"/>
</dbReference>
<reference evidence="4" key="2">
    <citation type="submission" date="2025-09" db="UniProtKB">
        <authorList>
            <consortium name="Ensembl"/>
        </authorList>
    </citation>
    <scope>IDENTIFICATION</scope>
</reference>
<dbReference type="InterPro" id="IPR016186">
    <property type="entry name" value="C-type_lectin-like/link_sf"/>
</dbReference>